<dbReference type="PANTHER" id="PTHR37540:SF5">
    <property type="entry name" value="TRANSCRIPTION FACTOR DOMAIN-CONTAINING PROTEIN"/>
    <property type="match status" value="1"/>
</dbReference>
<sequence length="600" mass="67760">MDSLIDLQCLKISHFPLLAGHRRPEESSTITTLPCRTVMLQSPSSSTCPSLGWSPQSETPSVDSHDSSPPKAQILPCRTARPSVQPKQKPAFLFIDSQADNAKSSTVSKQKQAFLLKKYHREKKQASIDRLKAPKSSSKLYPRLGYVNSNFPTLENDEDQESQNLHACPKRGVTRSEMWSLKAYLSQGYVDPFSSYAVHMTGSMNMYFHHFRIHTIASCYPLDSTRMSIWWWQKAITLPALLQALLFLTAGHHATLESNNGASSLTIRKTVNDSLHLRSNTLKTLNDLLQDPAKAVAESTTLIVASLVAIEAVDANFEALQAHQKGLKRLIDLMGGLDALDHMTLSKIYQSDVKSAALKNSRPAFPMSAKFRSEILQESKVFQPGHRFKIPPALAPLGARFTGALWYEDLHPTMHTFIEVFRRLILHYEIAMMQPKVVMPTDNDLFLVLEHQLLSISYTPEGDDLNEPLRLLLLIYLNLRVWHFQAFPFMRYMVEALKRSLAPKLHHFQTVAPDLSFWVLFIGGMASQGYTTHPWFVTRVTEMTQSLGIEEWAKARVILGEYFYTDQPGETGAEDLWNEVLVAGSYSYIAPKPTMQIVRI</sequence>
<evidence type="ECO:0000313" key="3">
    <source>
        <dbReference type="EMBL" id="KAH7128076.1"/>
    </source>
</evidence>
<keyword evidence="4" id="KW-1185">Reference proteome</keyword>
<organism evidence="3 4">
    <name type="scientific">Dactylonectria estremocensis</name>
    <dbReference type="NCBI Taxonomy" id="1079267"/>
    <lineage>
        <taxon>Eukaryota</taxon>
        <taxon>Fungi</taxon>
        <taxon>Dikarya</taxon>
        <taxon>Ascomycota</taxon>
        <taxon>Pezizomycotina</taxon>
        <taxon>Sordariomycetes</taxon>
        <taxon>Hypocreomycetidae</taxon>
        <taxon>Hypocreales</taxon>
        <taxon>Nectriaceae</taxon>
        <taxon>Dactylonectria</taxon>
    </lineage>
</organism>
<dbReference type="OrthoDB" id="3469225at2759"/>
<feature type="compositionally biased region" description="Polar residues" evidence="2">
    <location>
        <begin position="46"/>
        <end position="62"/>
    </location>
</feature>
<feature type="region of interest" description="Disordered" evidence="2">
    <location>
        <begin position="46"/>
        <end position="72"/>
    </location>
</feature>
<dbReference type="AlphaFoldDB" id="A0A9P9DZK4"/>
<dbReference type="EMBL" id="JAGMUU010000022">
    <property type="protein sequence ID" value="KAH7128076.1"/>
    <property type="molecule type" value="Genomic_DNA"/>
</dbReference>
<dbReference type="Proteomes" id="UP000717696">
    <property type="component" value="Unassembled WGS sequence"/>
</dbReference>
<comment type="caution">
    <text evidence="3">The sequence shown here is derived from an EMBL/GenBank/DDBJ whole genome shotgun (WGS) entry which is preliminary data.</text>
</comment>
<gene>
    <name evidence="3" type="ORF">B0J13DRAFT_564908</name>
</gene>
<protein>
    <recommendedName>
        <fullName evidence="5">Tachykinin family protein</fullName>
    </recommendedName>
</protein>
<keyword evidence="1" id="KW-0539">Nucleus</keyword>
<dbReference type="Pfam" id="PF11951">
    <property type="entry name" value="Fungal_trans_2"/>
    <property type="match status" value="1"/>
</dbReference>
<dbReference type="InterPro" id="IPR021858">
    <property type="entry name" value="Fun_TF"/>
</dbReference>
<evidence type="ECO:0008006" key="5">
    <source>
        <dbReference type="Google" id="ProtNLM"/>
    </source>
</evidence>
<reference evidence="3" key="1">
    <citation type="journal article" date="2021" name="Nat. Commun.">
        <title>Genetic determinants of endophytism in the Arabidopsis root mycobiome.</title>
        <authorList>
            <person name="Mesny F."/>
            <person name="Miyauchi S."/>
            <person name="Thiergart T."/>
            <person name="Pickel B."/>
            <person name="Atanasova L."/>
            <person name="Karlsson M."/>
            <person name="Huettel B."/>
            <person name="Barry K.W."/>
            <person name="Haridas S."/>
            <person name="Chen C."/>
            <person name="Bauer D."/>
            <person name="Andreopoulos W."/>
            <person name="Pangilinan J."/>
            <person name="LaButti K."/>
            <person name="Riley R."/>
            <person name="Lipzen A."/>
            <person name="Clum A."/>
            <person name="Drula E."/>
            <person name="Henrissat B."/>
            <person name="Kohler A."/>
            <person name="Grigoriev I.V."/>
            <person name="Martin F.M."/>
            <person name="Hacquard S."/>
        </authorList>
    </citation>
    <scope>NUCLEOTIDE SEQUENCE</scope>
    <source>
        <strain evidence="3">MPI-CAGE-AT-0021</strain>
    </source>
</reference>
<name>A0A9P9DZK4_9HYPO</name>
<accession>A0A9P9DZK4</accession>
<proteinExistence type="predicted"/>
<evidence type="ECO:0000256" key="1">
    <source>
        <dbReference type="ARBA" id="ARBA00023242"/>
    </source>
</evidence>
<dbReference type="PANTHER" id="PTHR37540">
    <property type="entry name" value="TRANSCRIPTION FACTOR (ACR-2), PUTATIVE-RELATED-RELATED"/>
    <property type="match status" value="1"/>
</dbReference>
<evidence type="ECO:0000256" key="2">
    <source>
        <dbReference type="SAM" id="MobiDB-lite"/>
    </source>
</evidence>
<evidence type="ECO:0000313" key="4">
    <source>
        <dbReference type="Proteomes" id="UP000717696"/>
    </source>
</evidence>